<sequence>MKLLLTCEHGGANIPKRFASAFINEKTTLQTHRGFDIGALDLFKYLKPLADFTNYSETSRLLIELNRSLHHKNLFSEYAKTLSNSDKEYLITSYYKVYRNALEQYISKEINKENTVIHLAIHSFTPVLKGEQRTCDIGLLYDTERAEESKFCKTFKSNLHLENPRLKTRFNYPYLGKADGLTTYLRKQHPLNYIGIELEVNQKFASQNMMPSLLKHQIYGALKASIIK</sequence>
<dbReference type="SUPFAM" id="SSF53187">
    <property type="entry name" value="Zn-dependent exopeptidases"/>
    <property type="match status" value="1"/>
</dbReference>
<dbReference type="InterPro" id="IPR007709">
    <property type="entry name" value="N-FG_amidohydro"/>
</dbReference>
<gene>
    <name evidence="1" type="ORF">J2Z56_000856</name>
    <name evidence="2" type="ORF">J2Z57_000149</name>
</gene>
<dbReference type="OrthoDB" id="9815326at2"/>
<dbReference type="AlphaFoldDB" id="A0A9X0YHI0"/>
<evidence type="ECO:0000313" key="3">
    <source>
        <dbReference type="Proteomes" id="UP001138672"/>
    </source>
</evidence>
<evidence type="ECO:0000313" key="4">
    <source>
        <dbReference type="Proteomes" id="UP001231587"/>
    </source>
</evidence>
<dbReference type="Pfam" id="PF05013">
    <property type="entry name" value="FGase"/>
    <property type="match status" value="1"/>
</dbReference>
<dbReference type="EMBL" id="JAUSUU010000001">
    <property type="protein sequence ID" value="MDQ0333727.1"/>
    <property type="molecule type" value="Genomic_DNA"/>
</dbReference>
<accession>A0A9X0YHI0</accession>
<dbReference type="EMBL" id="JAGGJQ010000002">
    <property type="protein sequence ID" value="MBP1838950.1"/>
    <property type="molecule type" value="Genomic_DNA"/>
</dbReference>
<keyword evidence="4" id="KW-1185">Reference proteome</keyword>
<dbReference type="Gene3D" id="3.40.630.40">
    <property type="entry name" value="Zn-dependent exopeptidases"/>
    <property type="match status" value="1"/>
</dbReference>
<reference evidence="1" key="1">
    <citation type="submission" date="2021-03" db="EMBL/GenBank/DDBJ databases">
        <title>Genomic Encyclopedia of Type Strains, Phase IV (KMG-IV): sequencing the most valuable type-strain genomes for metagenomic binning, comparative biology and taxonomic classification.</title>
        <authorList>
            <person name="Goeker M."/>
        </authorList>
    </citation>
    <scope>NUCLEOTIDE SEQUENCE</scope>
    <source>
        <strain evidence="1">DSM 15523</strain>
        <strain evidence="2 4">DSM 16476</strain>
    </source>
</reference>
<organism evidence="1 3">
    <name type="scientific">Formosa algae</name>
    <dbReference type="NCBI Taxonomy" id="225843"/>
    <lineage>
        <taxon>Bacteria</taxon>
        <taxon>Pseudomonadati</taxon>
        <taxon>Bacteroidota</taxon>
        <taxon>Flavobacteriia</taxon>
        <taxon>Flavobacteriales</taxon>
        <taxon>Flavobacteriaceae</taxon>
        <taxon>Formosa</taxon>
    </lineage>
</organism>
<evidence type="ECO:0000313" key="1">
    <source>
        <dbReference type="EMBL" id="MBP1838950.1"/>
    </source>
</evidence>
<dbReference type="Proteomes" id="UP001231587">
    <property type="component" value="Unassembled WGS sequence"/>
</dbReference>
<protein>
    <submittedName>
        <fullName evidence="1">N-formylglutamate amidohydrolase</fullName>
    </submittedName>
</protein>
<dbReference type="RefSeq" id="WP_057783888.1">
    <property type="nucleotide sequence ID" value="NZ_JAGGJQ010000002.1"/>
</dbReference>
<evidence type="ECO:0000313" key="2">
    <source>
        <dbReference type="EMBL" id="MDQ0333727.1"/>
    </source>
</evidence>
<comment type="caution">
    <text evidence="1">The sequence shown here is derived from an EMBL/GenBank/DDBJ whole genome shotgun (WGS) entry which is preliminary data.</text>
</comment>
<dbReference type="Proteomes" id="UP001138672">
    <property type="component" value="Unassembled WGS sequence"/>
</dbReference>
<name>A0A9X0YHI0_9FLAO</name>
<proteinExistence type="predicted"/>